<proteinExistence type="inferred from homology"/>
<keyword evidence="4 9" id="KW-0547">Nucleotide-binding</keyword>
<dbReference type="STRING" id="3076.A0A2P6TD87"/>
<keyword evidence="14" id="KW-1185">Reference proteome</keyword>
<dbReference type="GO" id="GO:0003777">
    <property type="term" value="F:microtubule motor activity"/>
    <property type="evidence" value="ECO:0007669"/>
    <property type="project" value="InterPro"/>
</dbReference>
<evidence type="ECO:0000256" key="1">
    <source>
        <dbReference type="ARBA" id="ARBA00004245"/>
    </source>
</evidence>
<evidence type="ECO:0000313" key="14">
    <source>
        <dbReference type="Proteomes" id="UP000239899"/>
    </source>
</evidence>
<feature type="region of interest" description="Disordered" evidence="11">
    <location>
        <begin position="460"/>
        <end position="515"/>
    </location>
</feature>
<evidence type="ECO:0000256" key="3">
    <source>
        <dbReference type="ARBA" id="ARBA00022701"/>
    </source>
</evidence>
<dbReference type="AlphaFoldDB" id="A0A2P6TD87"/>
<dbReference type="SMART" id="SM00129">
    <property type="entry name" value="KISc"/>
    <property type="match status" value="1"/>
</dbReference>
<feature type="binding site" evidence="9">
    <location>
        <begin position="230"/>
        <end position="237"/>
    </location>
    <ligand>
        <name>ATP</name>
        <dbReference type="ChEBI" id="CHEBI:30616"/>
    </ligand>
</feature>
<dbReference type="Proteomes" id="UP000239899">
    <property type="component" value="Unassembled WGS sequence"/>
</dbReference>
<sequence>MTQAPPAAALLQGSGLPPATLQALEKYSLPQLQALSLADWQQLGLRDPIRLYRALREVNVPQAADCSPQLTPQPSSGLRTDDDLVDLGDDDDFLTQDLDLEGFADQAFTLSPAQAAPDATAAAAAAGVHLLNSLPDAPKIRVIVRKRPLNKKELEKCETDVLECDSLAACLYVNEPKTKVDLTKYIERHTFRFDDVFDENVDNTQLYNQAVQPLVGTIFRGGKGTCFAYGQTGSGKTYTMSPLPLRAAADMFAIMQQETFANVSLHVSCYEIYGGKVYDLLNGRKKLEVREDGRKRVQVVGLREVGVGSLEVLQQLCDHAAAARSTGSTGANDESSRSHSILCFALRTNNEPPKIIGKLSFIDLAGSERGADTYDNDKQTRLEGAEINKSLLALKECIRALDADARHIPFRGSKLTEVLRDSFVGKNARTVMIANVSPNSGSCEHTLNTLRYADRVKEIRKPGSAPGNPGGAPAAAAPPQPANGFAPEPPQAREPLPPRQAAPQPAPVPVGQQAAAAGVQHIEECMAAVREEMNLLANLDGSSGGGDIERYCSDLSALLAQKQASLSQLQLRLHAFQQLMRTAMNSRA</sequence>
<comment type="subcellular location">
    <subcellularLocation>
        <location evidence="1">Cytoplasm</location>
        <location evidence="1">Cytoskeleton</location>
    </subcellularLocation>
</comment>
<dbReference type="PROSITE" id="PS00411">
    <property type="entry name" value="KINESIN_MOTOR_1"/>
    <property type="match status" value="1"/>
</dbReference>
<accession>A0A2P6TD87</accession>
<dbReference type="PANTHER" id="PTHR47971">
    <property type="entry name" value="KINESIN-RELATED PROTEIN 6"/>
    <property type="match status" value="1"/>
</dbReference>
<dbReference type="InterPro" id="IPR027417">
    <property type="entry name" value="P-loop_NTPase"/>
</dbReference>
<comment type="caution">
    <text evidence="13">The sequence shown here is derived from an EMBL/GenBank/DDBJ whole genome shotgun (WGS) entry which is preliminary data.</text>
</comment>
<dbReference type="GO" id="GO:0008017">
    <property type="term" value="F:microtubule binding"/>
    <property type="evidence" value="ECO:0007669"/>
    <property type="project" value="InterPro"/>
</dbReference>
<protein>
    <recommendedName>
        <fullName evidence="10">Kinesin-like protein</fullName>
    </recommendedName>
</protein>
<dbReference type="GO" id="GO:1903338">
    <property type="term" value="P:regulation of cell wall organization or biogenesis"/>
    <property type="evidence" value="ECO:0007669"/>
    <property type="project" value="UniProtKB-ARBA"/>
</dbReference>
<evidence type="ECO:0000256" key="6">
    <source>
        <dbReference type="ARBA" id="ARBA00023175"/>
    </source>
</evidence>
<keyword evidence="3 10" id="KW-0493">Microtubule</keyword>
<dbReference type="InterPro" id="IPR027640">
    <property type="entry name" value="Kinesin-like_fam"/>
</dbReference>
<keyword evidence="7" id="KW-0206">Cytoskeleton</keyword>
<dbReference type="PRINTS" id="PR00380">
    <property type="entry name" value="KINESINHEAVY"/>
</dbReference>
<dbReference type="CDD" id="cd01367">
    <property type="entry name" value="KISc_KIF2_like"/>
    <property type="match status" value="1"/>
</dbReference>
<keyword evidence="2" id="KW-0963">Cytoplasm</keyword>
<dbReference type="PROSITE" id="PS50067">
    <property type="entry name" value="KINESIN_MOTOR_2"/>
    <property type="match status" value="1"/>
</dbReference>
<dbReference type="GO" id="GO:0005874">
    <property type="term" value="C:microtubule"/>
    <property type="evidence" value="ECO:0007669"/>
    <property type="project" value="UniProtKB-KW"/>
</dbReference>
<evidence type="ECO:0000313" key="13">
    <source>
        <dbReference type="EMBL" id="PRW20610.1"/>
    </source>
</evidence>
<feature type="compositionally biased region" description="Pro residues" evidence="11">
    <location>
        <begin position="476"/>
        <end position="508"/>
    </location>
</feature>
<evidence type="ECO:0000256" key="8">
    <source>
        <dbReference type="ARBA" id="ARBA00061030"/>
    </source>
</evidence>
<gene>
    <name evidence="13" type="ORF">C2E21_8753</name>
</gene>
<comment type="similarity">
    <text evidence="8">Belongs to the TRAFAC class myosin-kinesin ATPase superfamily. Kinesin family. KIN-13 subfamily.</text>
</comment>
<evidence type="ECO:0000256" key="7">
    <source>
        <dbReference type="ARBA" id="ARBA00023212"/>
    </source>
</evidence>
<dbReference type="SUPFAM" id="SSF52540">
    <property type="entry name" value="P-loop containing nucleoside triphosphate hydrolases"/>
    <property type="match status" value="1"/>
</dbReference>
<reference evidence="13 14" key="1">
    <citation type="journal article" date="2018" name="Plant J.">
        <title>Genome sequences of Chlorella sorokiniana UTEX 1602 and Micractinium conductrix SAG 241.80: implications to maltose excretion by a green alga.</title>
        <authorList>
            <person name="Arriola M.B."/>
            <person name="Velmurugan N."/>
            <person name="Zhang Y."/>
            <person name="Plunkett M.H."/>
            <person name="Hondzo H."/>
            <person name="Barney B.M."/>
        </authorList>
    </citation>
    <scope>NUCLEOTIDE SEQUENCE [LARGE SCALE GENOMIC DNA]</scope>
    <source>
        <strain evidence="14">UTEX 1602</strain>
    </source>
</reference>
<dbReference type="Pfam" id="PF00225">
    <property type="entry name" value="Kinesin"/>
    <property type="match status" value="1"/>
</dbReference>
<dbReference type="GO" id="GO:0007019">
    <property type="term" value="P:microtubule depolymerization"/>
    <property type="evidence" value="ECO:0007669"/>
    <property type="project" value="TreeGrafter"/>
</dbReference>
<evidence type="ECO:0000256" key="5">
    <source>
        <dbReference type="ARBA" id="ARBA00022840"/>
    </source>
</evidence>
<evidence type="ECO:0000259" key="12">
    <source>
        <dbReference type="PROSITE" id="PS50067"/>
    </source>
</evidence>
<dbReference type="GO" id="GO:0007018">
    <property type="term" value="P:microtubule-based movement"/>
    <property type="evidence" value="ECO:0007669"/>
    <property type="project" value="InterPro"/>
</dbReference>
<dbReference type="FunFam" id="3.40.850.10:FF:000012">
    <property type="entry name" value="Kinesin-like protein"/>
    <property type="match status" value="1"/>
</dbReference>
<evidence type="ECO:0000256" key="2">
    <source>
        <dbReference type="ARBA" id="ARBA00022490"/>
    </source>
</evidence>
<dbReference type="EMBL" id="LHPG02000022">
    <property type="protein sequence ID" value="PRW20610.1"/>
    <property type="molecule type" value="Genomic_DNA"/>
</dbReference>
<feature type="compositionally biased region" description="Low complexity" evidence="11">
    <location>
        <begin position="462"/>
        <end position="475"/>
    </location>
</feature>
<dbReference type="PANTHER" id="PTHR47971:SF8">
    <property type="entry name" value="KINESIN-LIKE PROTEIN"/>
    <property type="match status" value="1"/>
</dbReference>
<keyword evidence="6 9" id="KW-0505">Motor protein</keyword>
<feature type="domain" description="Kinesin motor" evidence="12">
    <location>
        <begin position="139"/>
        <end position="459"/>
    </location>
</feature>
<evidence type="ECO:0000256" key="11">
    <source>
        <dbReference type="SAM" id="MobiDB-lite"/>
    </source>
</evidence>
<evidence type="ECO:0000256" key="10">
    <source>
        <dbReference type="RuleBase" id="RU000394"/>
    </source>
</evidence>
<dbReference type="OrthoDB" id="3176171at2759"/>
<dbReference type="InterPro" id="IPR019821">
    <property type="entry name" value="Kinesin_motor_CS"/>
</dbReference>
<dbReference type="InterPro" id="IPR001752">
    <property type="entry name" value="Kinesin_motor_dom"/>
</dbReference>
<name>A0A2P6TD87_CHLSO</name>
<dbReference type="Gene3D" id="3.40.850.10">
    <property type="entry name" value="Kinesin motor domain"/>
    <property type="match status" value="1"/>
</dbReference>
<dbReference type="InterPro" id="IPR036961">
    <property type="entry name" value="Kinesin_motor_dom_sf"/>
</dbReference>
<evidence type="ECO:0000256" key="4">
    <source>
        <dbReference type="ARBA" id="ARBA00022741"/>
    </source>
</evidence>
<evidence type="ECO:0000256" key="9">
    <source>
        <dbReference type="PROSITE-ProRule" id="PRU00283"/>
    </source>
</evidence>
<keyword evidence="5 9" id="KW-0067">ATP-binding</keyword>
<organism evidence="13 14">
    <name type="scientific">Chlorella sorokiniana</name>
    <name type="common">Freshwater green alga</name>
    <dbReference type="NCBI Taxonomy" id="3076"/>
    <lineage>
        <taxon>Eukaryota</taxon>
        <taxon>Viridiplantae</taxon>
        <taxon>Chlorophyta</taxon>
        <taxon>core chlorophytes</taxon>
        <taxon>Trebouxiophyceae</taxon>
        <taxon>Chlorellales</taxon>
        <taxon>Chlorellaceae</taxon>
        <taxon>Chlorella clade</taxon>
        <taxon>Chlorella</taxon>
    </lineage>
</organism>
<dbReference type="GO" id="GO:0005524">
    <property type="term" value="F:ATP binding"/>
    <property type="evidence" value="ECO:0007669"/>
    <property type="project" value="UniProtKB-UniRule"/>
</dbReference>